<evidence type="ECO:0000256" key="2">
    <source>
        <dbReference type="ARBA" id="ARBA00022525"/>
    </source>
</evidence>
<keyword evidence="3" id="KW-0732">Signal</keyword>
<name>A0A6A0H6R0_HYAAZ</name>
<evidence type="ECO:0000313" key="5">
    <source>
        <dbReference type="EMBL" id="KAA0201436.1"/>
    </source>
</evidence>
<organism evidence="5">
    <name type="scientific">Hyalella azteca</name>
    <name type="common">Amphipod</name>
    <dbReference type="NCBI Taxonomy" id="294128"/>
    <lineage>
        <taxon>Eukaryota</taxon>
        <taxon>Metazoa</taxon>
        <taxon>Ecdysozoa</taxon>
        <taxon>Arthropoda</taxon>
        <taxon>Crustacea</taxon>
        <taxon>Multicrustacea</taxon>
        <taxon>Malacostraca</taxon>
        <taxon>Eumalacostraca</taxon>
        <taxon>Peracarida</taxon>
        <taxon>Amphipoda</taxon>
        <taxon>Senticaudata</taxon>
        <taxon>Talitrida</taxon>
        <taxon>Talitroidea</taxon>
        <taxon>Hyalellidae</taxon>
        <taxon>Hyalella</taxon>
    </lineage>
</organism>
<dbReference type="SMART" id="SM00110">
    <property type="entry name" value="C1Q"/>
    <property type="match status" value="1"/>
</dbReference>
<comment type="subcellular location">
    <subcellularLocation>
        <location evidence="1">Secreted</location>
    </subcellularLocation>
</comment>
<sequence>MQLYCIWATHSAEAQISLHRSIDRNYDSSLQQRVSRRLLSSSIVTPISPELEHDPMAATVLGGINRIGRSTVQAAELLSLTTDVQQKRHLVNQGGNVVLNQNEQPLVLNTLFTFYPSSRPCVAAFSVRKGIAQDTDKSKPRRLTFQDVLTNTGGWSKKRQQFETPCTGLYFFSFHAISAKDSDFTIALMKDGHFQVTAYGGKDGYQWGANSVLLFLNPGENVYLELQQGEIYEHPYEEAYTTFSGFLINSL</sequence>
<dbReference type="PANTHER" id="PTHR22923">
    <property type="entry name" value="CEREBELLIN-RELATED"/>
    <property type="match status" value="1"/>
</dbReference>
<dbReference type="PROSITE" id="PS50871">
    <property type="entry name" value="C1Q"/>
    <property type="match status" value="1"/>
</dbReference>
<reference evidence="5" key="3">
    <citation type="submission" date="2019-06" db="EMBL/GenBank/DDBJ databases">
        <authorList>
            <person name="Poynton C."/>
            <person name="Hasenbein S."/>
            <person name="Benoit J.B."/>
            <person name="Sepulveda M.S."/>
            <person name="Poelchau M.F."/>
            <person name="Murali S.C."/>
            <person name="Chen S."/>
            <person name="Glastad K.M."/>
            <person name="Werren J.H."/>
            <person name="Vineis J.H."/>
            <person name="Bowen J.L."/>
            <person name="Friedrich M."/>
            <person name="Jones J."/>
            <person name="Robertson H.M."/>
            <person name="Feyereisen R."/>
            <person name="Mechler-Hickson A."/>
            <person name="Mathers N."/>
            <person name="Lee C.E."/>
            <person name="Colbourne J.K."/>
            <person name="Biales A."/>
            <person name="Johnston J.S."/>
            <person name="Wellborn G.A."/>
            <person name="Rosendale A.J."/>
            <person name="Cridge A.G."/>
            <person name="Munoz-Torres M.C."/>
            <person name="Bain P.A."/>
            <person name="Manny A.R."/>
            <person name="Major K.M."/>
            <person name="Lambert F.N."/>
            <person name="Vulpe C.D."/>
            <person name="Tuck P."/>
            <person name="Blalock B.J."/>
            <person name="Lin Y.-Y."/>
            <person name="Smith M.E."/>
            <person name="Ochoa-Acuna H."/>
            <person name="Chen M.-J.M."/>
            <person name="Childers C.P."/>
            <person name="Qu J."/>
            <person name="Dugan S."/>
            <person name="Lee S.L."/>
            <person name="Chao H."/>
            <person name="Dinh H."/>
            <person name="Han Y."/>
            <person name="Doddapaneni H."/>
            <person name="Worley K.C."/>
            <person name="Muzny D.M."/>
            <person name="Gibbs R.A."/>
            <person name="Richards S."/>
        </authorList>
    </citation>
    <scope>NUCLEOTIDE SEQUENCE</scope>
    <source>
        <strain evidence="5">HAZT.00-mixed</strain>
        <tissue evidence="5">Whole organism</tissue>
    </source>
</reference>
<proteinExistence type="predicted"/>
<dbReference type="PRINTS" id="PR00007">
    <property type="entry name" value="COMPLEMNTC1Q"/>
</dbReference>
<dbReference type="GO" id="GO:0005576">
    <property type="term" value="C:extracellular region"/>
    <property type="evidence" value="ECO:0007669"/>
    <property type="project" value="UniProtKB-SubCell"/>
</dbReference>
<dbReference type="PANTHER" id="PTHR22923:SF116">
    <property type="entry name" value="C1Q DOMAIN-CONTAINING PROTEIN"/>
    <property type="match status" value="1"/>
</dbReference>
<dbReference type="OrthoDB" id="6154955at2759"/>
<dbReference type="Proteomes" id="UP000711488">
    <property type="component" value="Unassembled WGS sequence"/>
</dbReference>
<dbReference type="Pfam" id="PF00386">
    <property type="entry name" value="C1q"/>
    <property type="match status" value="1"/>
</dbReference>
<evidence type="ECO:0000256" key="1">
    <source>
        <dbReference type="ARBA" id="ARBA00004613"/>
    </source>
</evidence>
<comment type="caution">
    <text evidence="5">The sequence shown here is derived from an EMBL/GenBank/DDBJ whole genome shotgun (WGS) entry which is preliminary data.</text>
</comment>
<evidence type="ECO:0000256" key="3">
    <source>
        <dbReference type="ARBA" id="ARBA00022729"/>
    </source>
</evidence>
<gene>
    <name evidence="5" type="ORF">HAZT_HAZT003484</name>
</gene>
<dbReference type="InterPro" id="IPR050822">
    <property type="entry name" value="Cerebellin_Synaptic_Org"/>
</dbReference>
<dbReference type="Gene3D" id="2.60.120.40">
    <property type="match status" value="1"/>
</dbReference>
<reference evidence="5" key="1">
    <citation type="submission" date="2014-08" db="EMBL/GenBank/DDBJ databases">
        <authorList>
            <person name="Murali S."/>
            <person name="Richards S."/>
            <person name="Bandaranaike D."/>
            <person name="Bellair M."/>
            <person name="Blankenburg K."/>
            <person name="Chao H."/>
            <person name="Dinh H."/>
            <person name="Doddapaneni H."/>
            <person name="Dugan-Rocha S."/>
            <person name="Elkadiri S."/>
            <person name="Gnanaolivu R."/>
            <person name="Hughes D."/>
            <person name="Lee S."/>
            <person name="Li M."/>
            <person name="Ming W."/>
            <person name="Munidasa M."/>
            <person name="Muniz J."/>
            <person name="Nguyen L."/>
            <person name="Osuji N."/>
            <person name="Pu L.-L."/>
            <person name="Puazo M."/>
            <person name="Skinner E."/>
            <person name="Qu C."/>
            <person name="Quiroz J."/>
            <person name="Raj R."/>
            <person name="Weissenberger G."/>
            <person name="Xin Y."/>
            <person name="Zou X."/>
            <person name="Han Y."/>
            <person name="Worley K."/>
            <person name="Muzny D."/>
            <person name="Gibbs R."/>
        </authorList>
    </citation>
    <scope>NUCLEOTIDE SEQUENCE</scope>
    <source>
        <strain evidence="5">HAZT.00-mixed</strain>
        <tissue evidence="5">Whole organism</tissue>
    </source>
</reference>
<feature type="domain" description="C1q" evidence="4">
    <location>
        <begin position="118"/>
        <end position="251"/>
    </location>
</feature>
<evidence type="ECO:0000259" key="4">
    <source>
        <dbReference type="PROSITE" id="PS50871"/>
    </source>
</evidence>
<protein>
    <recommendedName>
        <fullName evidence="4">C1q domain-containing protein</fullName>
    </recommendedName>
</protein>
<dbReference type="EMBL" id="JQDR03005432">
    <property type="protein sequence ID" value="KAA0201436.1"/>
    <property type="molecule type" value="Genomic_DNA"/>
</dbReference>
<dbReference type="SUPFAM" id="SSF49842">
    <property type="entry name" value="TNF-like"/>
    <property type="match status" value="1"/>
</dbReference>
<dbReference type="AlphaFoldDB" id="A0A6A0H6R0"/>
<dbReference type="InterPro" id="IPR008983">
    <property type="entry name" value="Tumour_necrosis_fac-like_dom"/>
</dbReference>
<dbReference type="InterPro" id="IPR001073">
    <property type="entry name" value="C1q_dom"/>
</dbReference>
<keyword evidence="2" id="KW-0964">Secreted</keyword>
<accession>A0A6A0H6R0</accession>
<reference evidence="5" key="2">
    <citation type="journal article" date="2018" name="Environ. Sci. Technol.">
        <title>The Toxicogenome of Hyalella azteca: A Model for Sediment Ecotoxicology and Evolutionary Toxicology.</title>
        <authorList>
            <person name="Poynton H.C."/>
            <person name="Hasenbein S."/>
            <person name="Benoit J.B."/>
            <person name="Sepulveda M.S."/>
            <person name="Poelchau M.F."/>
            <person name="Hughes D.S.T."/>
            <person name="Murali S.C."/>
            <person name="Chen S."/>
            <person name="Glastad K.M."/>
            <person name="Goodisman M.A.D."/>
            <person name="Werren J.H."/>
            <person name="Vineis J.H."/>
            <person name="Bowen J.L."/>
            <person name="Friedrich M."/>
            <person name="Jones J."/>
            <person name="Robertson H.M."/>
            <person name="Feyereisen R."/>
            <person name="Mechler-Hickson A."/>
            <person name="Mathers N."/>
            <person name="Lee C.E."/>
            <person name="Colbourne J.K."/>
            <person name="Biales A."/>
            <person name="Johnston J.S."/>
            <person name="Wellborn G.A."/>
            <person name="Rosendale A.J."/>
            <person name="Cridge A.G."/>
            <person name="Munoz-Torres M.C."/>
            <person name="Bain P.A."/>
            <person name="Manny A.R."/>
            <person name="Major K.M."/>
            <person name="Lambert F.N."/>
            <person name="Vulpe C.D."/>
            <person name="Tuck P."/>
            <person name="Blalock B.J."/>
            <person name="Lin Y.Y."/>
            <person name="Smith M.E."/>
            <person name="Ochoa-Acuna H."/>
            <person name="Chen M.M."/>
            <person name="Childers C.P."/>
            <person name="Qu J."/>
            <person name="Dugan S."/>
            <person name="Lee S.L."/>
            <person name="Chao H."/>
            <person name="Dinh H."/>
            <person name="Han Y."/>
            <person name="Doddapaneni H."/>
            <person name="Worley K.C."/>
            <person name="Muzny D.M."/>
            <person name="Gibbs R.A."/>
            <person name="Richards S."/>
        </authorList>
    </citation>
    <scope>NUCLEOTIDE SEQUENCE</scope>
    <source>
        <strain evidence="5">HAZT.00-mixed</strain>
        <tissue evidence="5">Whole organism</tissue>
    </source>
</reference>